<dbReference type="EMBL" id="UINC01135541">
    <property type="protein sequence ID" value="SVD19754.1"/>
    <property type="molecule type" value="Genomic_DNA"/>
</dbReference>
<feature type="non-terminal residue" evidence="1">
    <location>
        <position position="302"/>
    </location>
</feature>
<name>A0A382TC78_9ZZZZ</name>
<gene>
    <name evidence="1" type="ORF">METZ01_LOCUS372608</name>
</gene>
<proteinExistence type="predicted"/>
<reference evidence="1" key="1">
    <citation type="submission" date="2018-05" db="EMBL/GenBank/DDBJ databases">
        <authorList>
            <person name="Lanie J.A."/>
            <person name="Ng W.-L."/>
            <person name="Kazmierczak K.M."/>
            <person name="Andrzejewski T.M."/>
            <person name="Davidsen T.M."/>
            <person name="Wayne K.J."/>
            <person name="Tettelin H."/>
            <person name="Glass J.I."/>
            <person name="Rusch D."/>
            <person name="Podicherti R."/>
            <person name="Tsui H.-C.T."/>
            <person name="Winkler M.E."/>
        </authorList>
    </citation>
    <scope>NUCLEOTIDE SEQUENCE</scope>
</reference>
<organism evidence="1">
    <name type="scientific">marine metagenome</name>
    <dbReference type="NCBI Taxonomy" id="408172"/>
    <lineage>
        <taxon>unclassified sequences</taxon>
        <taxon>metagenomes</taxon>
        <taxon>ecological metagenomes</taxon>
    </lineage>
</organism>
<dbReference type="AlphaFoldDB" id="A0A382TC78"/>
<accession>A0A382TC78</accession>
<evidence type="ECO:0008006" key="2">
    <source>
        <dbReference type="Google" id="ProtNLM"/>
    </source>
</evidence>
<feature type="non-terminal residue" evidence="1">
    <location>
        <position position="1"/>
    </location>
</feature>
<sequence length="302" mass="32778">DDGSGAAADTYLYVLGSCATDEYGNLNDVLGSNDDCCGYFGPSIVDLNVTAGQDLIIFWANAWNPGPFVFTIEEGEGTEECVDDSYEDNDGYQSPVPIDPGTYDLMLCAGDADWFNLMVGNGQTLTVSLTDINETGGMDVGIFALEIDPSYALAYMTDYNYMEISYSNNLDHPVEFLVMARDYYGMAEGPYTLTIAVEDFEQTTYTVYRDGGAIASDLLLLDYSDVDIADNVEYCYTVTANLGGVESPPSNEACETHVYIEPPAAPTNVAAEGGWLNVCGVDYPAIPWSWDYDLPEGTNVNV</sequence>
<dbReference type="InterPro" id="IPR013783">
    <property type="entry name" value="Ig-like_fold"/>
</dbReference>
<dbReference type="Gene3D" id="2.60.120.380">
    <property type="match status" value="1"/>
</dbReference>
<protein>
    <recommendedName>
        <fullName evidence="2">Fibronectin type-III domain-containing protein</fullName>
    </recommendedName>
</protein>
<evidence type="ECO:0000313" key="1">
    <source>
        <dbReference type="EMBL" id="SVD19754.1"/>
    </source>
</evidence>
<dbReference type="Gene3D" id="2.60.40.10">
    <property type="entry name" value="Immunoglobulins"/>
    <property type="match status" value="1"/>
</dbReference>